<keyword evidence="1" id="KW-0812">Transmembrane</keyword>
<accession>A0AA96ETJ9</accession>
<keyword evidence="1" id="KW-1133">Transmembrane helix</keyword>
<feature type="transmembrane region" description="Helical" evidence="1">
    <location>
        <begin position="46"/>
        <end position="65"/>
    </location>
</feature>
<keyword evidence="4" id="KW-1185">Reference proteome</keyword>
<gene>
    <name evidence="3" type="ORF">RN605_02470</name>
    <name evidence="2" type="ORF">RN608_09170</name>
</gene>
<dbReference type="EMBL" id="CP134878">
    <property type="protein sequence ID" value="WNM18183.1"/>
    <property type="molecule type" value="Genomic_DNA"/>
</dbReference>
<dbReference type="AlphaFoldDB" id="A0AA96F242"/>
<dbReference type="KEGG" id="fcj:RN605_02470"/>
<evidence type="ECO:0000256" key="1">
    <source>
        <dbReference type="SAM" id="Phobius"/>
    </source>
</evidence>
<sequence>MNMETKDNWIENILNSTEGITKVAPNDDLFLRIQNHIKENKVTPQTIWLVAASIMVLVLLNVTAIKSKMTSKPETAQTYMSVVVSENNQIYQ</sequence>
<accession>A0AA96F242</accession>
<proteinExistence type="predicted"/>
<protein>
    <recommendedName>
        <fullName evidence="5">Anti-sigma factor</fullName>
    </recommendedName>
</protein>
<evidence type="ECO:0008006" key="5">
    <source>
        <dbReference type="Google" id="ProtNLM"/>
    </source>
</evidence>
<evidence type="ECO:0000313" key="4">
    <source>
        <dbReference type="Proteomes" id="UP001304515"/>
    </source>
</evidence>
<dbReference type="RefSeq" id="WP_313321896.1">
    <property type="nucleotide sequence ID" value="NZ_CP134878.1"/>
</dbReference>
<dbReference type="EMBL" id="CP134890">
    <property type="protein sequence ID" value="WNM22234.1"/>
    <property type="molecule type" value="Genomic_DNA"/>
</dbReference>
<evidence type="ECO:0000313" key="2">
    <source>
        <dbReference type="EMBL" id="WNM18183.1"/>
    </source>
</evidence>
<reference evidence="3 4" key="1">
    <citation type="submission" date="2023-09" db="EMBL/GenBank/DDBJ databases">
        <title>Flavobacterium sp. a novel bacteria isolate from Pepper rhizosphere.</title>
        <authorList>
            <person name="Peng Y."/>
            <person name="Lee J."/>
        </authorList>
    </citation>
    <scope>NUCLEOTIDE SEQUENCE [LARGE SCALE GENOMIC DNA]</scope>
    <source>
        <strain evidence="2">PMR2A8</strain>
        <strain evidence="3 4">PMTSA4</strain>
    </source>
</reference>
<keyword evidence="1" id="KW-0472">Membrane</keyword>
<dbReference type="Proteomes" id="UP001304515">
    <property type="component" value="Chromosome"/>
</dbReference>
<evidence type="ECO:0000313" key="3">
    <source>
        <dbReference type="EMBL" id="WNM22234.1"/>
    </source>
</evidence>
<organism evidence="3 4">
    <name type="scientific">Flavobacterium capsici</name>
    <dbReference type="NCBI Taxonomy" id="3075618"/>
    <lineage>
        <taxon>Bacteria</taxon>
        <taxon>Pseudomonadati</taxon>
        <taxon>Bacteroidota</taxon>
        <taxon>Flavobacteriia</taxon>
        <taxon>Flavobacteriales</taxon>
        <taxon>Flavobacteriaceae</taxon>
        <taxon>Flavobacterium</taxon>
    </lineage>
</organism>
<name>A0AA96F242_9FLAO</name>